<protein>
    <submittedName>
        <fullName evidence="1">Uncharacterized protein</fullName>
    </submittedName>
</protein>
<proteinExistence type="predicted"/>
<reference evidence="1 2" key="1">
    <citation type="submission" date="2020-08" db="EMBL/GenBank/DDBJ databases">
        <title>Sequencing the genomes of 1000 actinobacteria strains.</title>
        <authorList>
            <person name="Klenk H.-P."/>
        </authorList>
    </citation>
    <scope>NUCLEOTIDE SEQUENCE [LARGE SCALE GENOMIC DNA]</scope>
    <source>
        <strain evidence="1 2">DSM 45809</strain>
    </source>
</reference>
<keyword evidence="2" id="KW-1185">Reference proteome</keyword>
<dbReference type="EMBL" id="JACHNB010000001">
    <property type="protein sequence ID" value="MBB4741738.1"/>
    <property type="molecule type" value="Genomic_DNA"/>
</dbReference>
<dbReference type="Proteomes" id="UP000546162">
    <property type="component" value="Unassembled WGS sequence"/>
</dbReference>
<dbReference type="PROSITE" id="PS51318">
    <property type="entry name" value="TAT"/>
    <property type="match status" value="1"/>
</dbReference>
<evidence type="ECO:0000313" key="1">
    <source>
        <dbReference type="EMBL" id="MBB4741738.1"/>
    </source>
</evidence>
<organism evidence="1 2">
    <name type="scientific">Actinoplanes octamycinicus</name>
    <dbReference type="NCBI Taxonomy" id="135948"/>
    <lineage>
        <taxon>Bacteria</taxon>
        <taxon>Bacillati</taxon>
        <taxon>Actinomycetota</taxon>
        <taxon>Actinomycetes</taxon>
        <taxon>Micromonosporales</taxon>
        <taxon>Micromonosporaceae</taxon>
        <taxon>Actinoplanes</taxon>
    </lineage>
</organism>
<dbReference type="AlphaFoldDB" id="A0A7W7M977"/>
<dbReference type="InterPro" id="IPR006311">
    <property type="entry name" value="TAT_signal"/>
</dbReference>
<comment type="caution">
    <text evidence="1">The sequence shown here is derived from an EMBL/GenBank/DDBJ whole genome shotgun (WGS) entry which is preliminary data.</text>
</comment>
<name>A0A7W7M977_9ACTN</name>
<evidence type="ECO:0000313" key="2">
    <source>
        <dbReference type="Proteomes" id="UP000546162"/>
    </source>
</evidence>
<gene>
    <name evidence="1" type="ORF">BJY16_005197</name>
</gene>
<accession>A0A7W7M977</accession>
<sequence>MSVIEVRVRRRVLRRAGTTEGTVLLVGEGIAVAMPAARAASVGKAVVTAAGRVKFVPGGTPAGRLRVTCSRGRLTLDGRVKITAS</sequence>
<dbReference type="RefSeq" id="WP_185042187.1">
    <property type="nucleotide sequence ID" value="NZ_BAABFG010000005.1"/>
</dbReference>